<dbReference type="GO" id="GO:0005886">
    <property type="term" value="C:plasma membrane"/>
    <property type="evidence" value="ECO:0007669"/>
    <property type="project" value="UniProtKB-SubCell"/>
</dbReference>
<feature type="transmembrane region" description="Helical" evidence="4">
    <location>
        <begin position="12"/>
        <end position="34"/>
    </location>
</feature>
<dbReference type="NCBIfam" id="NF009048">
    <property type="entry name" value="PRK12382.1"/>
    <property type="match status" value="1"/>
</dbReference>
<evidence type="ECO:0000259" key="5">
    <source>
        <dbReference type="PROSITE" id="PS50850"/>
    </source>
</evidence>
<feature type="transmembrane region" description="Helical" evidence="4">
    <location>
        <begin position="299"/>
        <end position="319"/>
    </location>
</feature>
<keyword evidence="2 4" id="KW-1133">Transmembrane helix</keyword>
<dbReference type="PROSITE" id="PS50850">
    <property type="entry name" value="MFS"/>
    <property type="match status" value="1"/>
</dbReference>
<evidence type="ECO:0000313" key="7">
    <source>
        <dbReference type="Proteomes" id="UP000580654"/>
    </source>
</evidence>
<comment type="similarity">
    <text evidence="4">Belongs to the major facilitator superfamily. YfcJ family.</text>
</comment>
<dbReference type="HAMAP" id="MF_02091">
    <property type="entry name" value="MFS_YfcJ"/>
    <property type="match status" value="1"/>
</dbReference>
<dbReference type="PANTHER" id="PTHR23531:SF1">
    <property type="entry name" value="QUINOLENE RESISTANCE PROTEIN NORA"/>
    <property type="match status" value="1"/>
</dbReference>
<feature type="transmembrane region" description="Helical" evidence="4">
    <location>
        <begin position="77"/>
        <end position="98"/>
    </location>
</feature>
<sequence length="388" mass="39867">MTEQPVPAWRLWPFVSIVLAGFLAIAMPLPVLSLHVHDGLSFSLVTAGWVVGVQSLATILTRQWAGSLIDRRGPKRAVLIGLPLAALAGVLLLLSTLIPDPRFSLAVLVAGRLVMGPAESLFLTGAMTWGILTLGARRTGVVMTWQGIAMFTALGLGAPLGLALFGRLGFTGVAVAAIALPLAGLLIALAQPAIAPLARGARASFLRVIGLVWRQGLVLCLGTAPQAVLGSFVALYFASRGWEGAGLSLTGFGIGFILVRLFFSHLPDRLGGRRVAAGSLVVEALGQALLWTAPSAPVALLGATLTGIGFSLIFPAMGVEAVRRVPEGSRALAIASFSAFLDVAVGLSGPLAGFIVGLGGYPAVFLAGGLGCLSGLLLLIGRNRPVEG</sequence>
<dbReference type="Proteomes" id="UP000580654">
    <property type="component" value="Unassembled WGS sequence"/>
</dbReference>
<dbReference type="InterPro" id="IPR037541">
    <property type="entry name" value="MFS_YfcJ"/>
</dbReference>
<dbReference type="GO" id="GO:0022857">
    <property type="term" value="F:transmembrane transporter activity"/>
    <property type="evidence" value="ECO:0007669"/>
    <property type="project" value="UniProtKB-UniRule"/>
</dbReference>
<feature type="transmembrane region" description="Helical" evidence="4">
    <location>
        <begin position="244"/>
        <end position="263"/>
    </location>
</feature>
<dbReference type="InterPro" id="IPR020846">
    <property type="entry name" value="MFS_dom"/>
</dbReference>
<feature type="transmembrane region" description="Helical" evidence="4">
    <location>
        <begin position="275"/>
        <end position="293"/>
    </location>
</feature>
<feature type="transmembrane region" description="Helical" evidence="4">
    <location>
        <begin position="118"/>
        <end position="136"/>
    </location>
</feature>
<dbReference type="Gene3D" id="1.20.1250.20">
    <property type="entry name" value="MFS general substrate transporter like domains"/>
    <property type="match status" value="2"/>
</dbReference>
<keyword evidence="4" id="KW-0813">Transport</keyword>
<feature type="transmembrane region" description="Helical" evidence="4">
    <location>
        <begin position="331"/>
        <end position="355"/>
    </location>
</feature>
<feature type="transmembrane region" description="Helical" evidence="4">
    <location>
        <begin position="40"/>
        <end position="65"/>
    </location>
</feature>
<proteinExistence type="inferred from homology"/>
<dbReference type="InterPro" id="IPR036259">
    <property type="entry name" value="MFS_trans_sf"/>
</dbReference>
<keyword evidence="4" id="KW-0997">Cell inner membrane</keyword>
<dbReference type="RefSeq" id="WP_184514600.1">
    <property type="nucleotide sequence ID" value="NZ_JACIJD010000003.1"/>
</dbReference>
<protein>
    <recommendedName>
        <fullName evidence="4">Uncharacterized MFS-type transporter FHS87_001057</fullName>
    </recommendedName>
</protein>
<keyword evidence="7" id="KW-1185">Reference proteome</keyword>
<comment type="caution">
    <text evidence="6">The sequence shown here is derived from an EMBL/GenBank/DDBJ whole genome shotgun (WGS) entry which is preliminary data.</text>
</comment>
<feature type="transmembrane region" description="Helical" evidence="4">
    <location>
        <begin position="172"/>
        <end position="195"/>
    </location>
</feature>
<keyword evidence="1 4" id="KW-0812">Transmembrane</keyword>
<comment type="subcellular location">
    <subcellularLocation>
        <location evidence="4">Cell inner membrane</location>
        <topology evidence="4">Multi-pass membrane protein</topology>
    </subcellularLocation>
</comment>
<feature type="transmembrane region" description="Helical" evidence="4">
    <location>
        <begin position="216"/>
        <end position="238"/>
    </location>
</feature>
<dbReference type="AlphaFoldDB" id="A0A840XWA1"/>
<name>A0A840XWA1_9PROT</name>
<feature type="domain" description="Major facilitator superfamily (MFS) profile" evidence="5">
    <location>
        <begin position="176"/>
        <end position="388"/>
    </location>
</feature>
<accession>A0A840XWA1</accession>
<reference evidence="6 7" key="1">
    <citation type="submission" date="2020-08" db="EMBL/GenBank/DDBJ databases">
        <title>Genomic Encyclopedia of Type Strains, Phase IV (KMG-IV): sequencing the most valuable type-strain genomes for metagenomic binning, comparative biology and taxonomic classification.</title>
        <authorList>
            <person name="Goeker M."/>
        </authorList>
    </citation>
    <scope>NUCLEOTIDE SEQUENCE [LARGE SCALE GENOMIC DNA]</scope>
    <source>
        <strain evidence="6 7">DSM 25622</strain>
    </source>
</reference>
<organism evidence="6 7">
    <name type="scientific">Muricoccus pecuniae</name>
    <dbReference type="NCBI Taxonomy" id="693023"/>
    <lineage>
        <taxon>Bacteria</taxon>
        <taxon>Pseudomonadati</taxon>
        <taxon>Pseudomonadota</taxon>
        <taxon>Alphaproteobacteria</taxon>
        <taxon>Acetobacterales</taxon>
        <taxon>Roseomonadaceae</taxon>
        <taxon>Muricoccus</taxon>
    </lineage>
</organism>
<keyword evidence="4" id="KW-1003">Cell membrane</keyword>
<dbReference type="NCBIfam" id="NF003477">
    <property type="entry name" value="PRK05122.1"/>
    <property type="match status" value="1"/>
</dbReference>
<feature type="transmembrane region" description="Helical" evidence="4">
    <location>
        <begin position="361"/>
        <end position="380"/>
    </location>
</feature>
<dbReference type="PANTHER" id="PTHR23531">
    <property type="entry name" value="QUINOLENE RESISTANCE PROTEIN NORA"/>
    <property type="match status" value="1"/>
</dbReference>
<evidence type="ECO:0000313" key="6">
    <source>
        <dbReference type="EMBL" id="MBB5693038.1"/>
    </source>
</evidence>
<dbReference type="EMBL" id="JACIJD010000003">
    <property type="protein sequence ID" value="MBB5693038.1"/>
    <property type="molecule type" value="Genomic_DNA"/>
</dbReference>
<evidence type="ECO:0000256" key="2">
    <source>
        <dbReference type="ARBA" id="ARBA00022989"/>
    </source>
</evidence>
<evidence type="ECO:0000256" key="4">
    <source>
        <dbReference type="HAMAP-Rule" id="MF_02091"/>
    </source>
</evidence>
<dbReference type="InterPro" id="IPR052714">
    <property type="entry name" value="MFS_Exporter"/>
</dbReference>
<dbReference type="SUPFAM" id="SSF103473">
    <property type="entry name" value="MFS general substrate transporter"/>
    <property type="match status" value="1"/>
</dbReference>
<dbReference type="Pfam" id="PF07690">
    <property type="entry name" value="MFS_1"/>
    <property type="match status" value="2"/>
</dbReference>
<feature type="transmembrane region" description="Helical" evidence="4">
    <location>
        <begin position="148"/>
        <end position="166"/>
    </location>
</feature>
<keyword evidence="3 4" id="KW-0472">Membrane</keyword>
<evidence type="ECO:0000256" key="3">
    <source>
        <dbReference type="ARBA" id="ARBA00023136"/>
    </source>
</evidence>
<gene>
    <name evidence="6" type="ORF">FHS87_001057</name>
</gene>
<dbReference type="InterPro" id="IPR011701">
    <property type="entry name" value="MFS"/>
</dbReference>
<dbReference type="CDD" id="cd17489">
    <property type="entry name" value="MFS_YfcJ_like"/>
    <property type="match status" value="1"/>
</dbReference>
<evidence type="ECO:0000256" key="1">
    <source>
        <dbReference type="ARBA" id="ARBA00022692"/>
    </source>
</evidence>